<evidence type="ECO:0000256" key="3">
    <source>
        <dbReference type="ARBA" id="ARBA00022989"/>
    </source>
</evidence>
<evidence type="ECO:0000313" key="8">
    <source>
        <dbReference type="EMBL" id="GHI85535.1"/>
    </source>
</evidence>
<feature type="transmembrane region" description="Helical" evidence="6">
    <location>
        <begin position="40"/>
        <end position="58"/>
    </location>
</feature>
<dbReference type="GO" id="GO:0016020">
    <property type="term" value="C:membrane"/>
    <property type="evidence" value="ECO:0007669"/>
    <property type="project" value="UniProtKB-SubCell"/>
</dbReference>
<keyword evidence="3 6" id="KW-1133">Transmembrane helix</keyword>
<feature type="domain" description="SLC26A/SulP transporter" evidence="7">
    <location>
        <begin position="38"/>
        <end position="403"/>
    </location>
</feature>
<dbReference type="PANTHER" id="PTHR11814">
    <property type="entry name" value="SULFATE TRANSPORTER"/>
    <property type="match status" value="1"/>
</dbReference>
<feature type="transmembrane region" description="Helical" evidence="6">
    <location>
        <begin position="266"/>
        <end position="289"/>
    </location>
</feature>
<organism evidence="8 9">
    <name type="scientific">Streptomyces xanthophaeus</name>
    <dbReference type="NCBI Taxonomy" id="67385"/>
    <lineage>
        <taxon>Bacteria</taxon>
        <taxon>Bacillati</taxon>
        <taxon>Actinomycetota</taxon>
        <taxon>Actinomycetes</taxon>
        <taxon>Kitasatosporales</taxon>
        <taxon>Streptomycetaceae</taxon>
        <taxon>Streptomyces</taxon>
    </lineage>
</organism>
<keyword evidence="4 6" id="KW-0472">Membrane</keyword>
<name>A0A919LCA4_9ACTN</name>
<feature type="transmembrane region" description="Helical" evidence="6">
    <location>
        <begin position="398"/>
        <end position="429"/>
    </location>
</feature>
<feature type="transmembrane region" description="Helical" evidence="6">
    <location>
        <begin position="65"/>
        <end position="87"/>
    </location>
</feature>
<dbReference type="Proteomes" id="UP000600026">
    <property type="component" value="Unassembled WGS sequence"/>
</dbReference>
<feature type="compositionally biased region" description="Basic and acidic residues" evidence="5">
    <location>
        <begin position="633"/>
        <end position="644"/>
    </location>
</feature>
<evidence type="ECO:0000256" key="6">
    <source>
        <dbReference type="SAM" id="Phobius"/>
    </source>
</evidence>
<feature type="transmembrane region" description="Helical" evidence="6">
    <location>
        <begin position="190"/>
        <end position="208"/>
    </location>
</feature>
<feature type="region of interest" description="Disordered" evidence="5">
    <location>
        <begin position="1"/>
        <end position="31"/>
    </location>
</feature>
<comment type="subcellular location">
    <subcellularLocation>
        <location evidence="1">Membrane</location>
        <topology evidence="1">Multi-pass membrane protein</topology>
    </subcellularLocation>
</comment>
<evidence type="ECO:0000256" key="4">
    <source>
        <dbReference type="ARBA" id="ARBA00023136"/>
    </source>
</evidence>
<feature type="transmembrane region" description="Helical" evidence="6">
    <location>
        <begin position="348"/>
        <end position="378"/>
    </location>
</feature>
<feature type="compositionally biased region" description="Low complexity" evidence="5">
    <location>
        <begin position="20"/>
        <end position="31"/>
    </location>
</feature>
<sequence length="650" mass="67392">MPPEHTRSVGSARHARRGPGRSAHGAAGPSARPASASTDILASLVVFLVALPLCIGVAAASGVPIALGIISGIIGGLVVGFLPGSSLQVSGPAAGLAGLCLEFTTEHGLALLGPVILASGLIQMGLGALKLGSLFQSISLAVVQGMLAGIGLPLMLSQSYAVMDAKQLGSAIKNIGGLPHLVQSTLADPHRLAALFLGIGSLAICFLWKKVPAPLSKVPAPLIAVMLGSVLAALPGIEVKRVVFGSLLDAVNFPGPDDFAGLADPAVITMVITFAIIASAESLFSAAAVDRMHDGPRTKYNAELFSQGIGNVLCGFLGSLPMTAVIARSSANVQAGAKTKISRVLHGGWLLGFGLLLPGLLGLIPVAVLAGILLHAGWKLFDPTAFPKMWKTDRGEGIVMIITTVAIVVANLLEGVLAGLAVAIVLVALRMSRIAFRTTSVDNTACLTMSGNATFLRLPKLIEALDSVAGKPRIHLDLTAVVHLDLACRSQVEEFAERQRKAGAEHVELLLPGTPPEKTTAPDHSPLEGDFPAGLEHPQEQTARFPGQIPTPAVGLIPGQQHPVAEPWPHADAGGWQHGVPIQTATNYAVLDHVVSNYGAPHAASYNAAHGAPHPGSYDYGHAYDPPEASHWTPEDERAAERAYWEGTQQ</sequence>
<dbReference type="InterPro" id="IPR011547">
    <property type="entry name" value="SLC26A/SulP_dom"/>
</dbReference>
<feature type="transmembrane region" description="Helical" evidence="6">
    <location>
        <begin position="138"/>
        <end position="156"/>
    </location>
</feature>
<reference evidence="8" key="1">
    <citation type="submission" date="2020-09" db="EMBL/GenBank/DDBJ databases">
        <title>Whole genome shotgun sequence of Streptomyces xanthophaeus NBRC 12829.</title>
        <authorList>
            <person name="Komaki H."/>
            <person name="Tamura T."/>
        </authorList>
    </citation>
    <scope>NUCLEOTIDE SEQUENCE</scope>
    <source>
        <strain evidence="8">NBRC 12829</strain>
    </source>
</reference>
<feature type="transmembrane region" description="Helical" evidence="6">
    <location>
        <begin position="107"/>
        <end position="126"/>
    </location>
</feature>
<accession>A0A919LCA4</accession>
<dbReference type="GO" id="GO:0055085">
    <property type="term" value="P:transmembrane transport"/>
    <property type="evidence" value="ECO:0007669"/>
    <property type="project" value="InterPro"/>
</dbReference>
<evidence type="ECO:0000256" key="5">
    <source>
        <dbReference type="SAM" id="MobiDB-lite"/>
    </source>
</evidence>
<dbReference type="RefSeq" id="WP_167347243.1">
    <property type="nucleotide sequence ID" value="NZ_BNEE01000006.1"/>
</dbReference>
<dbReference type="Pfam" id="PF00916">
    <property type="entry name" value="Sulfate_transp"/>
    <property type="match status" value="1"/>
</dbReference>
<evidence type="ECO:0000259" key="7">
    <source>
        <dbReference type="Pfam" id="PF00916"/>
    </source>
</evidence>
<feature type="region of interest" description="Disordered" evidence="5">
    <location>
        <begin position="614"/>
        <end position="650"/>
    </location>
</feature>
<proteinExistence type="predicted"/>
<gene>
    <name evidence="8" type="ORF">Sxan_28990</name>
</gene>
<dbReference type="EMBL" id="BNEE01000006">
    <property type="protein sequence ID" value="GHI85535.1"/>
    <property type="molecule type" value="Genomic_DNA"/>
</dbReference>
<keyword evidence="2 6" id="KW-0812">Transmembrane</keyword>
<comment type="caution">
    <text evidence="8">The sequence shown here is derived from an EMBL/GenBank/DDBJ whole genome shotgun (WGS) entry which is preliminary data.</text>
</comment>
<evidence type="ECO:0000313" key="9">
    <source>
        <dbReference type="Proteomes" id="UP000600026"/>
    </source>
</evidence>
<dbReference type="AlphaFoldDB" id="A0A919LCA4"/>
<keyword evidence="9" id="KW-1185">Reference proteome</keyword>
<dbReference type="InterPro" id="IPR001902">
    <property type="entry name" value="SLC26A/SulP_fam"/>
</dbReference>
<feature type="transmembrane region" description="Helical" evidence="6">
    <location>
        <begin position="220"/>
        <end position="237"/>
    </location>
</feature>
<evidence type="ECO:0000256" key="2">
    <source>
        <dbReference type="ARBA" id="ARBA00022692"/>
    </source>
</evidence>
<protein>
    <recommendedName>
        <fullName evidence="7">SLC26A/SulP transporter domain-containing protein</fullName>
    </recommendedName>
</protein>
<evidence type="ECO:0000256" key="1">
    <source>
        <dbReference type="ARBA" id="ARBA00004141"/>
    </source>
</evidence>